<comment type="caution">
    <text evidence="2">The sequence shown here is derived from an EMBL/GenBank/DDBJ whole genome shotgun (WGS) entry which is preliminary data.</text>
</comment>
<gene>
    <name evidence="2" type="ORF">AB1Y20_009609</name>
</gene>
<name>A0AB34K5F8_PRYPA</name>
<dbReference type="InterPro" id="IPR023296">
    <property type="entry name" value="Glyco_hydro_beta-prop_sf"/>
</dbReference>
<feature type="region of interest" description="Disordered" evidence="1">
    <location>
        <begin position="420"/>
        <end position="450"/>
    </location>
</feature>
<sequence>MLPRRTSTSTSASALAAYLGPPYTHLHRALLHDPSDAIRQIELAESELHFGHASALSLSRFHHETVLRRKPADLPLHYKVWQLLLATNRATEAHASYRRACERSACSPHCPLYHACRLTLRSSHAAAADGTPHRPVPAGAEETYVDARRAVIELPQPWCSGRPALPARLRSYRDKRRFHAFNAAIVSLPAGDEEEEADGRRDPAVSAAPPPRQAGGGAVESGGPERARPSADAAESDATGATAAPHTATRGVTHAEEAPPQVQPADSKRRGVDADGGSTCGADGRGGECDGSLAHRQAGRQFVVFFRHSDVRSMWALSKAAPWQKASRGWMENLEEQPLPDKEPAEGGGQSGSGGCLGLAGDAPKVACDGCIKEEARRRKEAELEALVGLEAELEAELAHADAVASGMSSSDRWGELMALGTNGSLSDDPGTSSDSPRVEEGAVGKDGVRGGDEMDIFDVVSTPMGDLVFLQEEDDVDLGPPGRYSLQNTSTTTEGQPEGVSLVGYMVMTAVNSSGYFASPPRRLKLPVPFPPCTLCESNASLPAGKLSQSLAAMRVLQRVDERWDHNTDDWAEGVAAPSKASSYAAEGLCPKDARLSQGTAAVLTCTAIAGATQIARALALACSHRRRGQRNFPCWQMLRGLLMLAAAMYTEVCAPPEVSCDSNGYYYFKYDGYEDCRALVHNGQLFLVANHEDCYGQRHLCLIRLNGSALDGTLAADAVWPLRVEGDDIVQQPIEKNWAPFEYGGQLYMSYSLQPHIVLRCAWTGGACRLAYNTTSDFLETYITLQQERMLHCQEELRGGTPYNRLSDGSYLAAMHVKDATHQPALYSTILYLVEARPPFRVLSISPKLCLSDIEGVELPISAHCALQFVVGLWIDERTNLAILSFGEMDRRMKLAQLPLDRVVTLARTHALDDAGMSASECTEWDSRV</sequence>
<proteinExistence type="predicted"/>
<reference evidence="2 3" key="1">
    <citation type="journal article" date="2024" name="Science">
        <title>Giant polyketide synthase enzymes in the biosynthesis of giant marine polyether toxins.</title>
        <authorList>
            <person name="Fallon T.R."/>
            <person name="Shende V.V."/>
            <person name="Wierzbicki I.H."/>
            <person name="Pendleton A.L."/>
            <person name="Watervoot N.F."/>
            <person name="Auber R.P."/>
            <person name="Gonzalez D.J."/>
            <person name="Wisecaver J.H."/>
            <person name="Moore B.S."/>
        </authorList>
    </citation>
    <scope>NUCLEOTIDE SEQUENCE [LARGE SCALE GENOMIC DNA]</scope>
    <source>
        <strain evidence="2 3">12B1</strain>
    </source>
</reference>
<evidence type="ECO:0000313" key="2">
    <source>
        <dbReference type="EMBL" id="KAL1528251.1"/>
    </source>
</evidence>
<dbReference type="Gene3D" id="2.115.10.20">
    <property type="entry name" value="Glycosyl hydrolase domain, family 43"/>
    <property type="match status" value="1"/>
</dbReference>
<feature type="compositionally biased region" description="Basic and acidic residues" evidence="1">
    <location>
        <begin position="437"/>
        <end position="450"/>
    </location>
</feature>
<dbReference type="Proteomes" id="UP001515480">
    <property type="component" value="Unassembled WGS sequence"/>
</dbReference>
<keyword evidence="3" id="KW-1185">Reference proteome</keyword>
<feature type="region of interest" description="Disordered" evidence="1">
    <location>
        <begin position="191"/>
        <end position="286"/>
    </location>
</feature>
<evidence type="ECO:0000313" key="3">
    <source>
        <dbReference type="Proteomes" id="UP001515480"/>
    </source>
</evidence>
<accession>A0AB34K5F8</accession>
<dbReference type="EMBL" id="JBGBPQ010000002">
    <property type="protein sequence ID" value="KAL1528251.1"/>
    <property type="molecule type" value="Genomic_DNA"/>
</dbReference>
<feature type="compositionally biased region" description="Polar residues" evidence="1">
    <location>
        <begin position="422"/>
        <end position="436"/>
    </location>
</feature>
<feature type="compositionally biased region" description="Low complexity" evidence="1">
    <location>
        <begin position="230"/>
        <end position="249"/>
    </location>
</feature>
<protein>
    <submittedName>
        <fullName evidence="2">Uncharacterized protein</fullName>
    </submittedName>
</protein>
<organism evidence="2 3">
    <name type="scientific">Prymnesium parvum</name>
    <name type="common">Toxic golden alga</name>
    <dbReference type="NCBI Taxonomy" id="97485"/>
    <lineage>
        <taxon>Eukaryota</taxon>
        <taxon>Haptista</taxon>
        <taxon>Haptophyta</taxon>
        <taxon>Prymnesiophyceae</taxon>
        <taxon>Prymnesiales</taxon>
        <taxon>Prymnesiaceae</taxon>
        <taxon>Prymnesium</taxon>
    </lineage>
</organism>
<evidence type="ECO:0000256" key="1">
    <source>
        <dbReference type="SAM" id="MobiDB-lite"/>
    </source>
</evidence>
<dbReference type="AlphaFoldDB" id="A0AB34K5F8"/>